<organism evidence="1 2">
    <name type="scientific">Marchantia polymorpha</name>
    <name type="common">Common liverwort</name>
    <name type="synonym">Marchantia aquatica</name>
    <dbReference type="NCBI Taxonomy" id="3197"/>
    <lineage>
        <taxon>Eukaryota</taxon>
        <taxon>Viridiplantae</taxon>
        <taxon>Streptophyta</taxon>
        <taxon>Embryophyta</taxon>
        <taxon>Marchantiophyta</taxon>
        <taxon>Marchantiopsida</taxon>
        <taxon>Marchantiidae</taxon>
        <taxon>Marchantiales</taxon>
        <taxon>Marchantiaceae</taxon>
        <taxon>Marchantia</taxon>
    </lineage>
</organism>
<proteinExistence type="predicted"/>
<dbReference type="AlphaFoldDB" id="A0A2R6WWU6"/>
<evidence type="ECO:0000313" key="2">
    <source>
        <dbReference type="Proteomes" id="UP000244005"/>
    </source>
</evidence>
<evidence type="ECO:0000313" key="1">
    <source>
        <dbReference type="EMBL" id="PTQ38324.1"/>
    </source>
</evidence>
<dbReference type="Gramene" id="Mp6g01010.1">
    <property type="protein sequence ID" value="Mp6g01010.1.cds1"/>
    <property type="gene ID" value="Mp6g01010"/>
</dbReference>
<name>A0A2R6WWU6_MARPO</name>
<gene>
    <name evidence="1" type="ORF">MARPO_0052s0103</name>
</gene>
<keyword evidence="2" id="KW-1185">Reference proteome</keyword>
<protein>
    <submittedName>
        <fullName evidence="1">Uncharacterized protein</fullName>
    </submittedName>
</protein>
<accession>A0A2R6WWU6</accession>
<dbReference type="Proteomes" id="UP000244005">
    <property type="component" value="Unassembled WGS sequence"/>
</dbReference>
<sequence length="98" mass="11085">MCSFSDKFVVSIVAQSCLMDSSFSPESNITFHLQWRVCCLSQLTGTLPAQSILFLGLLMMSYPNKRREGRARIGDRIILGAQALNFVNEHSHDLHRLQ</sequence>
<dbReference type="EMBL" id="KZ772724">
    <property type="protein sequence ID" value="PTQ38324.1"/>
    <property type="molecule type" value="Genomic_DNA"/>
</dbReference>
<reference evidence="2" key="1">
    <citation type="journal article" date="2017" name="Cell">
        <title>Insights into land plant evolution garnered from the Marchantia polymorpha genome.</title>
        <authorList>
            <person name="Bowman J.L."/>
            <person name="Kohchi T."/>
            <person name="Yamato K.T."/>
            <person name="Jenkins J."/>
            <person name="Shu S."/>
            <person name="Ishizaki K."/>
            <person name="Yamaoka S."/>
            <person name="Nishihama R."/>
            <person name="Nakamura Y."/>
            <person name="Berger F."/>
            <person name="Adam C."/>
            <person name="Aki S.S."/>
            <person name="Althoff F."/>
            <person name="Araki T."/>
            <person name="Arteaga-Vazquez M.A."/>
            <person name="Balasubrmanian S."/>
            <person name="Barry K."/>
            <person name="Bauer D."/>
            <person name="Boehm C.R."/>
            <person name="Briginshaw L."/>
            <person name="Caballero-Perez J."/>
            <person name="Catarino B."/>
            <person name="Chen F."/>
            <person name="Chiyoda S."/>
            <person name="Chovatia M."/>
            <person name="Davies K.M."/>
            <person name="Delmans M."/>
            <person name="Demura T."/>
            <person name="Dierschke T."/>
            <person name="Dolan L."/>
            <person name="Dorantes-Acosta A.E."/>
            <person name="Eklund D.M."/>
            <person name="Florent S.N."/>
            <person name="Flores-Sandoval E."/>
            <person name="Fujiyama A."/>
            <person name="Fukuzawa H."/>
            <person name="Galik B."/>
            <person name="Grimanelli D."/>
            <person name="Grimwood J."/>
            <person name="Grossniklaus U."/>
            <person name="Hamada T."/>
            <person name="Haseloff J."/>
            <person name="Hetherington A.J."/>
            <person name="Higo A."/>
            <person name="Hirakawa Y."/>
            <person name="Hundley H.N."/>
            <person name="Ikeda Y."/>
            <person name="Inoue K."/>
            <person name="Inoue S.I."/>
            <person name="Ishida S."/>
            <person name="Jia Q."/>
            <person name="Kakita M."/>
            <person name="Kanazawa T."/>
            <person name="Kawai Y."/>
            <person name="Kawashima T."/>
            <person name="Kennedy M."/>
            <person name="Kinose K."/>
            <person name="Kinoshita T."/>
            <person name="Kohara Y."/>
            <person name="Koide E."/>
            <person name="Komatsu K."/>
            <person name="Kopischke S."/>
            <person name="Kubo M."/>
            <person name="Kyozuka J."/>
            <person name="Lagercrantz U."/>
            <person name="Lin S.S."/>
            <person name="Lindquist E."/>
            <person name="Lipzen A.M."/>
            <person name="Lu C.W."/>
            <person name="De Luna E."/>
            <person name="Martienssen R.A."/>
            <person name="Minamino N."/>
            <person name="Mizutani M."/>
            <person name="Mizutani M."/>
            <person name="Mochizuki N."/>
            <person name="Monte I."/>
            <person name="Mosher R."/>
            <person name="Nagasaki H."/>
            <person name="Nakagami H."/>
            <person name="Naramoto S."/>
            <person name="Nishitani K."/>
            <person name="Ohtani M."/>
            <person name="Okamoto T."/>
            <person name="Okumura M."/>
            <person name="Phillips J."/>
            <person name="Pollak B."/>
            <person name="Reinders A."/>
            <person name="Rovekamp M."/>
            <person name="Sano R."/>
            <person name="Sawa S."/>
            <person name="Schmid M.W."/>
            <person name="Shirakawa M."/>
            <person name="Solano R."/>
            <person name="Spunde A."/>
            <person name="Suetsugu N."/>
            <person name="Sugano S."/>
            <person name="Sugiyama A."/>
            <person name="Sun R."/>
            <person name="Suzuki Y."/>
            <person name="Takenaka M."/>
            <person name="Takezawa D."/>
            <person name="Tomogane H."/>
            <person name="Tsuzuki M."/>
            <person name="Ueda T."/>
            <person name="Umeda M."/>
            <person name="Ward J.M."/>
            <person name="Watanabe Y."/>
            <person name="Yazaki K."/>
            <person name="Yokoyama R."/>
            <person name="Yoshitake Y."/>
            <person name="Yotsui I."/>
            <person name="Zachgo S."/>
            <person name="Schmutz J."/>
        </authorList>
    </citation>
    <scope>NUCLEOTIDE SEQUENCE [LARGE SCALE GENOMIC DNA]</scope>
    <source>
        <strain evidence="2">Tak-1</strain>
    </source>
</reference>